<organism evidence="1 2">
    <name type="scientific">Mucilaginibacter antarcticus</name>
    <dbReference type="NCBI Taxonomy" id="1855725"/>
    <lineage>
        <taxon>Bacteria</taxon>
        <taxon>Pseudomonadati</taxon>
        <taxon>Bacteroidota</taxon>
        <taxon>Sphingobacteriia</taxon>
        <taxon>Sphingobacteriales</taxon>
        <taxon>Sphingobacteriaceae</taxon>
        <taxon>Mucilaginibacter</taxon>
    </lineage>
</organism>
<proteinExistence type="predicted"/>
<reference evidence="2" key="1">
    <citation type="journal article" date="2019" name="Int. J. Syst. Evol. Microbiol.">
        <title>The Global Catalogue of Microorganisms (GCM) 10K type strain sequencing project: providing services to taxonomists for standard genome sequencing and annotation.</title>
        <authorList>
            <consortium name="The Broad Institute Genomics Platform"/>
            <consortium name="The Broad Institute Genome Sequencing Center for Infectious Disease"/>
            <person name="Wu L."/>
            <person name="Ma J."/>
        </authorList>
    </citation>
    <scope>NUCLEOTIDE SEQUENCE [LARGE SCALE GENOMIC DNA]</scope>
    <source>
        <strain evidence="2">KCTC 52232</strain>
    </source>
</reference>
<accession>A0ABW5XM70</accession>
<comment type="caution">
    <text evidence="1">The sequence shown here is derived from an EMBL/GenBank/DDBJ whole genome shotgun (WGS) entry which is preliminary data.</text>
</comment>
<dbReference type="EMBL" id="JBHUON010000005">
    <property type="protein sequence ID" value="MFD2864218.1"/>
    <property type="molecule type" value="Genomic_DNA"/>
</dbReference>
<evidence type="ECO:0000313" key="1">
    <source>
        <dbReference type="EMBL" id="MFD2864218.1"/>
    </source>
</evidence>
<gene>
    <name evidence="1" type="ORF">ACFSYC_05910</name>
</gene>
<sequence length="90" mass="10505">MTTSWNETKQIEAHLQGTTHPGDALLFEARLVLDNTLADKVMWQQKAYGVIQQYGRRQLKKEIEQVHQQLFIQPAHVSFAEKIRQLFSIK</sequence>
<protein>
    <submittedName>
        <fullName evidence="1">Uncharacterized protein</fullName>
    </submittedName>
</protein>
<dbReference type="RefSeq" id="WP_377124524.1">
    <property type="nucleotide sequence ID" value="NZ_JBHUON010000005.1"/>
</dbReference>
<name>A0ABW5XM70_9SPHI</name>
<evidence type="ECO:0000313" key="2">
    <source>
        <dbReference type="Proteomes" id="UP001597601"/>
    </source>
</evidence>
<dbReference type="Proteomes" id="UP001597601">
    <property type="component" value="Unassembled WGS sequence"/>
</dbReference>
<keyword evidence="2" id="KW-1185">Reference proteome</keyword>